<dbReference type="Pfam" id="PF00584">
    <property type="entry name" value="SecE"/>
    <property type="match status" value="1"/>
</dbReference>
<dbReference type="GO" id="GO:0016020">
    <property type="term" value="C:membrane"/>
    <property type="evidence" value="ECO:0007669"/>
    <property type="project" value="UniProtKB-SubCell"/>
</dbReference>
<evidence type="ECO:0000256" key="1">
    <source>
        <dbReference type="ARBA" id="ARBA00004370"/>
    </source>
</evidence>
<dbReference type="Proteomes" id="UP000232222">
    <property type="component" value="Chromosome"/>
</dbReference>
<dbReference type="GO" id="GO:0008320">
    <property type="term" value="F:protein transmembrane transporter activity"/>
    <property type="evidence" value="ECO:0007669"/>
    <property type="project" value="InterPro"/>
</dbReference>
<dbReference type="KEGG" id="efr:EFREU_v1c06760"/>
<proteinExistence type="predicted"/>
<evidence type="ECO:0000313" key="9">
    <source>
        <dbReference type="Proteomes" id="UP000232222"/>
    </source>
</evidence>
<evidence type="ECO:0000256" key="6">
    <source>
        <dbReference type="ARBA" id="ARBA00023010"/>
    </source>
</evidence>
<keyword evidence="9" id="KW-1185">Reference proteome</keyword>
<evidence type="ECO:0000256" key="7">
    <source>
        <dbReference type="ARBA" id="ARBA00023136"/>
    </source>
</evidence>
<keyword evidence="2" id="KW-0813">Transport</keyword>
<evidence type="ECO:0000256" key="4">
    <source>
        <dbReference type="ARBA" id="ARBA00022927"/>
    </source>
</evidence>
<evidence type="ECO:0000313" key="8">
    <source>
        <dbReference type="EMBL" id="ATZ16696.1"/>
    </source>
</evidence>
<keyword evidence="4" id="KW-0653">Protein transport</keyword>
<gene>
    <name evidence="8" type="ORF">EFREU_v1c06760</name>
</gene>
<dbReference type="RefSeq" id="WP_100609775.1">
    <property type="nucleotide sequence ID" value="NZ_CP024962.1"/>
</dbReference>
<dbReference type="InterPro" id="IPR001901">
    <property type="entry name" value="Translocase_SecE/Sec61-g"/>
</dbReference>
<keyword evidence="3" id="KW-0812">Transmembrane</keyword>
<accession>A0A2K8NT09</accession>
<reference evidence="8 9" key="1">
    <citation type="submission" date="2017-11" db="EMBL/GenBank/DDBJ databases">
        <title>Genome sequence of Entomoplasma freundtii BARC 318 (ATCC 51999).</title>
        <authorList>
            <person name="Lo W.-S."/>
            <person name="Gasparich G.E."/>
            <person name="Kuo C.-H."/>
        </authorList>
    </citation>
    <scope>NUCLEOTIDE SEQUENCE [LARGE SCALE GENOMIC DNA]</scope>
    <source>
        <strain evidence="8 9">BARC 318</strain>
    </source>
</reference>
<dbReference type="GO" id="GO:0006605">
    <property type="term" value="P:protein targeting"/>
    <property type="evidence" value="ECO:0007669"/>
    <property type="project" value="InterPro"/>
</dbReference>
<dbReference type="OrthoDB" id="401222at2"/>
<dbReference type="GO" id="GO:0006886">
    <property type="term" value="P:intracellular protein transport"/>
    <property type="evidence" value="ECO:0007669"/>
    <property type="project" value="InterPro"/>
</dbReference>
<dbReference type="GO" id="GO:0009306">
    <property type="term" value="P:protein secretion"/>
    <property type="evidence" value="ECO:0007669"/>
    <property type="project" value="InterPro"/>
</dbReference>
<dbReference type="Gene3D" id="1.20.5.1030">
    <property type="entry name" value="Preprotein translocase secy subunit"/>
    <property type="match status" value="1"/>
</dbReference>
<evidence type="ECO:0000256" key="2">
    <source>
        <dbReference type="ARBA" id="ARBA00022448"/>
    </source>
</evidence>
<name>A0A2K8NT09_9MOLU</name>
<dbReference type="NCBIfam" id="TIGR00964">
    <property type="entry name" value="secE_bact"/>
    <property type="match status" value="1"/>
</dbReference>
<protein>
    <submittedName>
        <fullName evidence="8">Preprotein translocase subunit SecE</fullName>
    </submittedName>
</protein>
<keyword evidence="6" id="KW-0811">Translocation</keyword>
<evidence type="ECO:0000256" key="5">
    <source>
        <dbReference type="ARBA" id="ARBA00022989"/>
    </source>
</evidence>
<sequence length="131" mass="14968">MKTNPNKETARLEAKRAKKELKAAAKAARKSRQNDLEANLETPKKGKIDLQKWQKKGLKVPKTPKEKVNVKEAIQEFPVKMIKEVNKIKWSSSGNLTKKYISVLLFMVIFALFFALVDWGLQALFSLIKIV</sequence>
<comment type="subcellular location">
    <subcellularLocation>
        <location evidence="1">Membrane</location>
    </subcellularLocation>
</comment>
<dbReference type="InterPro" id="IPR038379">
    <property type="entry name" value="SecE_sf"/>
</dbReference>
<dbReference type="InterPro" id="IPR005807">
    <property type="entry name" value="SecE_bac"/>
</dbReference>
<dbReference type="EMBL" id="CP024962">
    <property type="protein sequence ID" value="ATZ16696.1"/>
    <property type="molecule type" value="Genomic_DNA"/>
</dbReference>
<keyword evidence="5" id="KW-1133">Transmembrane helix</keyword>
<keyword evidence="7" id="KW-0472">Membrane</keyword>
<dbReference type="AlphaFoldDB" id="A0A2K8NT09"/>
<evidence type="ECO:0000256" key="3">
    <source>
        <dbReference type="ARBA" id="ARBA00022692"/>
    </source>
</evidence>
<organism evidence="8 9">
    <name type="scientific">Entomoplasma freundtii</name>
    <dbReference type="NCBI Taxonomy" id="74700"/>
    <lineage>
        <taxon>Bacteria</taxon>
        <taxon>Bacillati</taxon>
        <taxon>Mycoplasmatota</taxon>
        <taxon>Mollicutes</taxon>
        <taxon>Entomoplasmatales</taxon>
        <taxon>Entomoplasmataceae</taxon>
        <taxon>Entomoplasma</taxon>
    </lineage>
</organism>